<evidence type="ECO:0000313" key="2">
    <source>
        <dbReference type="Proteomes" id="UP001062846"/>
    </source>
</evidence>
<protein>
    <submittedName>
        <fullName evidence="1">Uncharacterized protein</fullName>
    </submittedName>
</protein>
<comment type="caution">
    <text evidence="1">The sequence shown here is derived from an EMBL/GenBank/DDBJ whole genome shotgun (WGS) entry which is preliminary data.</text>
</comment>
<organism evidence="1 2">
    <name type="scientific">Rhododendron molle</name>
    <name type="common">Chinese azalea</name>
    <name type="synonym">Azalea mollis</name>
    <dbReference type="NCBI Taxonomy" id="49168"/>
    <lineage>
        <taxon>Eukaryota</taxon>
        <taxon>Viridiplantae</taxon>
        <taxon>Streptophyta</taxon>
        <taxon>Embryophyta</taxon>
        <taxon>Tracheophyta</taxon>
        <taxon>Spermatophyta</taxon>
        <taxon>Magnoliopsida</taxon>
        <taxon>eudicotyledons</taxon>
        <taxon>Gunneridae</taxon>
        <taxon>Pentapetalae</taxon>
        <taxon>asterids</taxon>
        <taxon>Ericales</taxon>
        <taxon>Ericaceae</taxon>
        <taxon>Ericoideae</taxon>
        <taxon>Rhodoreae</taxon>
        <taxon>Rhododendron</taxon>
    </lineage>
</organism>
<dbReference type="EMBL" id="CM046388">
    <property type="protein sequence ID" value="KAI8573898.1"/>
    <property type="molecule type" value="Genomic_DNA"/>
</dbReference>
<keyword evidence="2" id="KW-1185">Reference proteome</keyword>
<gene>
    <name evidence="1" type="ORF">RHMOL_Rhmol01G0311400</name>
</gene>
<proteinExistence type="predicted"/>
<reference evidence="1" key="1">
    <citation type="submission" date="2022-02" db="EMBL/GenBank/DDBJ databases">
        <title>Plant Genome Project.</title>
        <authorList>
            <person name="Zhang R.-G."/>
        </authorList>
    </citation>
    <scope>NUCLEOTIDE SEQUENCE</scope>
    <source>
        <strain evidence="1">AT1</strain>
    </source>
</reference>
<name>A0ACC0QA76_RHOML</name>
<sequence>MQVYVMEPNVSAADEAHYIYKDFPRIVSDVDMRFVASMLTDEQRLFIRSLEHLMLTDDDDDDGHDDDTVDEYTRSLVSILADSSPTPQDPADRGPQNNILNPRVEDRNYKKFTPEEVEKLIRGVEQYGRSWEKIRNELFSDSSRTTQQLKEKWRHMTLDTVTDLRRTDLYMRAKEVDARYPKDARSARFRNTNNN</sequence>
<accession>A0ACC0QA76</accession>
<evidence type="ECO:0000313" key="1">
    <source>
        <dbReference type="EMBL" id="KAI8573898.1"/>
    </source>
</evidence>
<dbReference type="Proteomes" id="UP001062846">
    <property type="component" value="Chromosome 1"/>
</dbReference>